<dbReference type="EMBL" id="JAKILJ010000006">
    <property type="protein sequence ID" value="MCL1104451.1"/>
    <property type="molecule type" value="Genomic_DNA"/>
</dbReference>
<sequence>MPKKIIQRFMPKPETLRDHKYLRMFGTLLHKPNLWALNRKSAPGAFAVGLFVAWVPMPFQMVLAAGLAILFNVNLPVAVALVWITNPLTMPIMFYAAYIVGTKILGHKAQAFHFEATWTWIEASISTIGPPFLVGCIALGIVSAIAGFVVIKSMWRYSILFKWQQRKADK</sequence>
<name>A0A9X1Z2M3_9GAMM</name>
<evidence type="ECO:0000313" key="4">
    <source>
        <dbReference type="Proteomes" id="UP001139408"/>
    </source>
</evidence>
<feature type="transmembrane region" description="Helical" evidence="1">
    <location>
        <begin position="132"/>
        <end position="151"/>
    </location>
</feature>
<dbReference type="AlphaFoldDB" id="A0A9X1Z2M3"/>
<dbReference type="RefSeq" id="WP_188924181.1">
    <property type="nucleotide sequence ID" value="NZ_BMQI01000007.1"/>
</dbReference>
<dbReference type="Proteomes" id="UP001139408">
    <property type="component" value="Unassembled WGS sequence"/>
</dbReference>
<gene>
    <name evidence="3" type="ORF">L2749_04145</name>
</gene>
<evidence type="ECO:0000256" key="1">
    <source>
        <dbReference type="SAM" id="Phobius"/>
    </source>
</evidence>
<feature type="transmembrane region" description="Helical" evidence="1">
    <location>
        <begin position="77"/>
        <end position="100"/>
    </location>
</feature>
<keyword evidence="4" id="KW-1185">Reference proteome</keyword>
<dbReference type="InterPro" id="IPR018639">
    <property type="entry name" value="DUF2062"/>
</dbReference>
<feature type="domain" description="DUF2062" evidence="2">
    <location>
        <begin position="22"/>
        <end position="163"/>
    </location>
</feature>
<feature type="transmembrane region" description="Helical" evidence="1">
    <location>
        <begin position="45"/>
        <end position="71"/>
    </location>
</feature>
<proteinExistence type="predicted"/>
<dbReference type="PANTHER" id="PTHR40547">
    <property type="entry name" value="SLL0298 PROTEIN"/>
    <property type="match status" value="1"/>
</dbReference>
<comment type="caution">
    <text evidence="3">The sequence shown here is derived from an EMBL/GenBank/DDBJ whole genome shotgun (WGS) entry which is preliminary data.</text>
</comment>
<organism evidence="3 4">
    <name type="scientific">Shewanella algicola</name>
    <dbReference type="NCBI Taxonomy" id="640633"/>
    <lineage>
        <taxon>Bacteria</taxon>
        <taxon>Pseudomonadati</taxon>
        <taxon>Pseudomonadota</taxon>
        <taxon>Gammaproteobacteria</taxon>
        <taxon>Alteromonadales</taxon>
        <taxon>Shewanellaceae</taxon>
        <taxon>Shewanella</taxon>
    </lineage>
</organism>
<accession>A0A9X1Z2M3</accession>
<reference evidence="3" key="1">
    <citation type="submission" date="2022-01" db="EMBL/GenBank/DDBJ databases">
        <title>Whole genome-based taxonomy of the Shewanellaceae.</title>
        <authorList>
            <person name="Martin-Rodriguez A.J."/>
        </authorList>
    </citation>
    <scope>NUCLEOTIDE SEQUENCE</scope>
    <source>
        <strain evidence="3">DSM 23803</strain>
    </source>
</reference>
<keyword evidence="1" id="KW-0812">Transmembrane</keyword>
<dbReference type="Pfam" id="PF09835">
    <property type="entry name" value="DUF2062"/>
    <property type="match status" value="1"/>
</dbReference>
<evidence type="ECO:0000313" key="3">
    <source>
        <dbReference type="EMBL" id="MCL1104451.1"/>
    </source>
</evidence>
<keyword evidence="1" id="KW-1133">Transmembrane helix</keyword>
<dbReference type="PANTHER" id="PTHR40547:SF1">
    <property type="entry name" value="SLL0298 PROTEIN"/>
    <property type="match status" value="1"/>
</dbReference>
<keyword evidence="1" id="KW-0472">Membrane</keyword>
<evidence type="ECO:0000259" key="2">
    <source>
        <dbReference type="Pfam" id="PF09835"/>
    </source>
</evidence>
<protein>
    <submittedName>
        <fullName evidence="3">DUF2062 domain-containing protein</fullName>
    </submittedName>
</protein>